<dbReference type="PANTHER" id="PTHR10794">
    <property type="entry name" value="ABHYDROLASE DOMAIN-CONTAINING PROTEIN"/>
    <property type="match status" value="1"/>
</dbReference>
<dbReference type="AlphaFoldDB" id="A0A8J9TZQ8"/>
<dbReference type="Proteomes" id="UP000836788">
    <property type="component" value="Chromosome 8"/>
</dbReference>
<dbReference type="GO" id="GO:0034338">
    <property type="term" value="F:short-chain carboxylesterase activity"/>
    <property type="evidence" value="ECO:0007669"/>
    <property type="project" value="TreeGrafter"/>
</dbReference>
<reference evidence="3" key="1">
    <citation type="submission" date="2022-02" db="EMBL/GenBank/DDBJ databases">
        <authorList>
            <person name="Giguere J D."/>
        </authorList>
    </citation>
    <scope>NUCLEOTIDE SEQUENCE</scope>
    <source>
        <strain evidence="3">CCAP 1055/1</strain>
    </source>
</reference>
<dbReference type="InterPro" id="IPR050960">
    <property type="entry name" value="AB_hydrolase_4_sf"/>
</dbReference>
<dbReference type="GO" id="GO:0047372">
    <property type="term" value="F:monoacylglycerol lipase activity"/>
    <property type="evidence" value="ECO:0007669"/>
    <property type="project" value="TreeGrafter"/>
</dbReference>
<dbReference type="InterPro" id="IPR000073">
    <property type="entry name" value="AB_hydrolase_1"/>
</dbReference>
<feature type="domain" description="AB hydrolase-1" evidence="2">
    <location>
        <begin position="216"/>
        <end position="469"/>
    </location>
</feature>
<dbReference type="PANTHER" id="PTHR10794:SF63">
    <property type="entry name" value="ALPHA_BETA HYDROLASE 1, ISOFORM A"/>
    <property type="match status" value="1"/>
</dbReference>
<protein>
    <recommendedName>
        <fullName evidence="2">AB hydrolase-1 domain-containing protein</fullName>
    </recommendedName>
</protein>
<organism evidence="3">
    <name type="scientific">Phaeodactylum tricornutum</name>
    <name type="common">Diatom</name>
    <dbReference type="NCBI Taxonomy" id="2850"/>
    <lineage>
        <taxon>Eukaryota</taxon>
        <taxon>Sar</taxon>
        <taxon>Stramenopiles</taxon>
        <taxon>Ochrophyta</taxon>
        <taxon>Bacillariophyta</taxon>
        <taxon>Bacillariophyceae</taxon>
        <taxon>Bacillariophycidae</taxon>
        <taxon>Naviculales</taxon>
        <taxon>Phaeodactylaceae</taxon>
        <taxon>Phaeodactylum</taxon>
    </lineage>
</organism>
<accession>A0A8J9TZQ8</accession>
<dbReference type="Gene3D" id="3.40.50.1820">
    <property type="entry name" value="alpha/beta hydrolase"/>
    <property type="match status" value="1"/>
</dbReference>
<name>A0A8J9TZQ8_PHATR</name>
<comment type="similarity">
    <text evidence="1">Belongs to the AB hydrolase superfamily. AB hydrolase 4 family.</text>
</comment>
<sequence length="540" mass="58210">MSGDAKNGKHAKNVTRATRIIKTEAGGECTDNQIEISTELSVGGNGLAPMSSIRRLARNINRQLSRRQSSLQEALPDTYPGWAALLATLSAAAVGYEIRLQKRLTGPPLVFGQCQTSPRLSEIYARLTASPSAILRRDIQPSLFVGTRASVASTFAYLLPGPSRLDSHPRFREILTMPADGAKVAIDWELPPSRGNRDRPLSIEESAVRNGPIKVPVVVILHGINNHANFGYIRSLMRVCTDKGWIAAGLNFRGCGGLPLATPRGYNGAYTGDLRAVVQTISGRLAPDAPLLLVGNSLGANLVAKYLGEEGLSNTLPPCVIGGVTLGNPMRMNAGTMDPALSSLLALGAKKTLLENWPSMKHMTNSSFRGAVKGALLGYSLADFDSSLAPLYVRNDPIFPYALRLGFQDGEAYWKDASSYRFLPFVSVPLLQIIAGDDFLVYHPFTSKVNHAITNPNVMVVETKCGGHLGWQESQLDVNAWGVGTSWADVATVDFLQAVMDTRTIAAKKSANGKASVHDGNALYNRMDATDEAVRLRSRL</sequence>
<gene>
    <name evidence="3" type="ORF">PTTT1_LOCUS53046</name>
</gene>
<dbReference type="EMBL" id="OU594949">
    <property type="protein sequence ID" value="CAG9293926.1"/>
    <property type="molecule type" value="Genomic_DNA"/>
</dbReference>
<dbReference type="SUPFAM" id="SSF53474">
    <property type="entry name" value="alpha/beta-Hydrolases"/>
    <property type="match status" value="1"/>
</dbReference>
<dbReference type="Pfam" id="PF00561">
    <property type="entry name" value="Abhydrolase_1"/>
    <property type="match status" value="1"/>
</dbReference>
<dbReference type="InterPro" id="IPR029058">
    <property type="entry name" value="AB_hydrolase_fold"/>
</dbReference>
<proteinExistence type="inferred from homology"/>
<evidence type="ECO:0000313" key="3">
    <source>
        <dbReference type="EMBL" id="CAG9293926.1"/>
    </source>
</evidence>
<evidence type="ECO:0000256" key="1">
    <source>
        <dbReference type="ARBA" id="ARBA00010884"/>
    </source>
</evidence>
<evidence type="ECO:0000259" key="2">
    <source>
        <dbReference type="Pfam" id="PF00561"/>
    </source>
</evidence>